<organism evidence="1 2">
    <name type="scientific">Colletotrichum tanaceti</name>
    <dbReference type="NCBI Taxonomy" id="1306861"/>
    <lineage>
        <taxon>Eukaryota</taxon>
        <taxon>Fungi</taxon>
        <taxon>Dikarya</taxon>
        <taxon>Ascomycota</taxon>
        <taxon>Pezizomycotina</taxon>
        <taxon>Sordariomycetes</taxon>
        <taxon>Hypocreomycetidae</taxon>
        <taxon>Glomerellales</taxon>
        <taxon>Glomerellaceae</taxon>
        <taxon>Colletotrichum</taxon>
        <taxon>Colletotrichum destructivum species complex</taxon>
    </lineage>
</organism>
<accession>A0A4V6DHN6</accession>
<comment type="caution">
    <text evidence="1">The sequence shown here is derived from an EMBL/GenBank/DDBJ whole genome shotgun (WGS) entry which is preliminary data.</text>
</comment>
<keyword evidence="2" id="KW-1185">Reference proteome</keyword>
<dbReference type="STRING" id="1306861.A0A4V6DHN6"/>
<evidence type="ECO:0000313" key="1">
    <source>
        <dbReference type="EMBL" id="TKW56136.1"/>
    </source>
</evidence>
<dbReference type="AlphaFoldDB" id="A0A4V6DHN6"/>
<evidence type="ECO:0000313" key="2">
    <source>
        <dbReference type="Proteomes" id="UP000310108"/>
    </source>
</evidence>
<dbReference type="EMBL" id="PJEX01000076">
    <property type="protein sequence ID" value="TKW56136.1"/>
    <property type="molecule type" value="Genomic_DNA"/>
</dbReference>
<protein>
    <submittedName>
        <fullName evidence="1">Uncharacterized protein</fullName>
    </submittedName>
</protein>
<name>A0A4V6DHN6_9PEZI</name>
<dbReference type="Proteomes" id="UP000310108">
    <property type="component" value="Unassembled WGS sequence"/>
</dbReference>
<proteinExistence type="predicted"/>
<gene>
    <name evidence="1" type="ORF">CTA1_2999</name>
</gene>
<sequence>MPSLTSTNEVASAVLDAIHVVYVKTAIGNPLRSLLVKYCATDMKWMMGGGGVEKIASVIRGVPGFAADLLLEIPQGYWKQIGDGRAADLKYLRSS</sequence>
<reference evidence="1 2" key="1">
    <citation type="journal article" date="2019" name="PLoS ONE">
        <title>Comparative genome analysis indicates high evolutionary potential of pathogenicity genes in Colletotrichum tanaceti.</title>
        <authorList>
            <person name="Lelwala R.V."/>
            <person name="Korhonen P.K."/>
            <person name="Young N.D."/>
            <person name="Scott J.B."/>
            <person name="Ades P.A."/>
            <person name="Gasser R.B."/>
            <person name="Taylor P.W.J."/>
        </authorList>
    </citation>
    <scope>NUCLEOTIDE SEQUENCE [LARGE SCALE GENOMIC DNA]</scope>
    <source>
        <strain evidence="1">BRIP57314</strain>
    </source>
</reference>